<evidence type="ECO:0000313" key="2">
    <source>
        <dbReference type="EMBL" id="KKS94286.1"/>
    </source>
</evidence>
<sequence>MIKSMATLTEASVTARKAIKWGGIGFVVITILWYIGVGAVNYYKLLNPPPLPPAGVEFSEIQAVNFPESKNRPKILLELPTGTIPAFPDRMRVYWAPTRRSGFADSDRAIETATALGFLFKPLQPTETNYVWTNQDQLNSRLEMNIITGHFELTRQWQNNPTLATLGNFISDKVVITETENYLKRVGLLNEDAVGVEKVTYLKNDVGRLVNALSLSDADFVQIDIFRKNIDEIDPESKTKEVVASYPFYRTDPTKGLIRTVVTGSKIQNEKIISMDYEYTDIDYAKSGTYPIKTGEEAWAELSAGGGFVSPVGPKTGEVKIRRIFLGYYDSNENQQYAMPIYVFLGDQGFTAYVSAISEEWIEKK</sequence>
<dbReference type="EMBL" id="LCFK01000013">
    <property type="protein sequence ID" value="KKS94286.1"/>
    <property type="molecule type" value="Genomic_DNA"/>
</dbReference>
<feature type="transmembrane region" description="Helical" evidence="1">
    <location>
        <begin position="21"/>
        <end position="43"/>
    </location>
</feature>
<gene>
    <name evidence="2" type="ORF">UV68_C0013G0012</name>
</gene>
<accession>A0A0G1FGQ0</accession>
<evidence type="ECO:0000256" key="1">
    <source>
        <dbReference type="SAM" id="Phobius"/>
    </source>
</evidence>
<comment type="caution">
    <text evidence="2">The sequence shown here is derived from an EMBL/GenBank/DDBJ whole genome shotgun (WGS) entry which is preliminary data.</text>
</comment>
<keyword evidence="1" id="KW-0812">Transmembrane</keyword>
<protein>
    <submittedName>
        <fullName evidence="2">Uncharacterized protein</fullName>
    </submittedName>
</protein>
<evidence type="ECO:0000313" key="3">
    <source>
        <dbReference type="Proteomes" id="UP000033980"/>
    </source>
</evidence>
<dbReference type="AlphaFoldDB" id="A0A0G1FGQ0"/>
<organism evidence="2 3">
    <name type="scientific">Candidatus Collierbacteria bacterium GW2011_GWC2_43_12</name>
    <dbReference type="NCBI Taxonomy" id="1618390"/>
    <lineage>
        <taxon>Bacteria</taxon>
        <taxon>Candidatus Collieribacteriota</taxon>
    </lineage>
</organism>
<proteinExistence type="predicted"/>
<dbReference type="Proteomes" id="UP000033980">
    <property type="component" value="Unassembled WGS sequence"/>
</dbReference>
<keyword evidence="1" id="KW-0472">Membrane</keyword>
<name>A0A0G1FGQ0_9BACT</name>
<reference evidence="2 3" key="1">
    <citation type="journal article" date="2015" name="Nature">
        <title>rRNA introns, odd ribosomes, and small enigmatic genomes across a large radiation of phyla.</title>
        <authorList>
            <person name="Brown C.T."/>
            <person name="Hug L.A."/>
            <person name="Thomas B.C."/>
            <person name="Sharon I."/>
            <person name="Castelle C.J."/>
            <person name="Singh A."/>
            <person name="Wilkins M.J."/>
            <person name="Williams K.H."/>
            <person name="Banfield J.F."/>
        </authorList>
    </citation>
    <scope>NUCLEOTIDE SEQUENCE [LARGE SCALE GENOMIC DNA]</scope>
</reference>
<keyword evidence="1" id="KW-1133">Transmembrane helix</keyword>